<comment type="caution">
    <text evidence="2">The sequence shown here is derived from an EMBL/GenBank/DDBJ whole genome shotgun (WGS) entry which is preliminary data.</text>
</comment>
<reference evidence="2 3" key="1">
    <citation type="submission" date="2019-05" db="EMBL/GenBank/DDBJ databases">
        <title>Another draft genome of Portunus trituberculatus and its Hox gene families provides insights of decapod evolution.</title>
        <authorList>
            <person name="Jeong J.-H."/>
            <person name="Song I."/>
            <person name="Kim S."/>
            <person name="Choi T."/>
            <person name="Kim D."/>
            <person name="Ryu S."/>
            <person name="Kim W."/>
        </authorList>
    </citation>
    <scope>NUCLEOTIDE SEQUENCE [LARGE SCALE GENOMIC DNA]</scope>
    <source>
        <tissue evidence="2">Muscle</tissue>
    </source>
</reference>
<organism evidence="2 3">
    <name type="scientific">Portunus trituberculatus</name>
    <name type="common">Swimming crab</name>
    <name type="synonym">Neptunus trituberculatus</name>
    <dbReference type="NCBI Taxonomy" id="210409"/>
    <lineage>
        <taxon>Eukaryota</taxon>
        <taxon>Metazoa</taxon>
        <taxon>Ecdysozoa</taxon>
        <taxon>Arthropoda</taxon>
        <taxon>Crustacea</taxon>
        <taxon>Multicrustacea</taxon>
        <taxon>Malacostraca</taxon>
        <taxon>Eumalacostraca</taxon>
        <taxon>Eucarida</taxon>
        <taxon>Decapoda</taxon>
        <taxon>Pleocyemata</taxon>
        <taxon>Brachyura</taxon>
        <taxon>Eubrachyura</taxon>
        <taxon>Portunoidea</taxon>
        <taxon>Portunidae</taxon>
        <taxon>Portuninae</taxon>
        <taxon>Portunus</taxon>
    </lineage>
</organism>
<dbReference type="Proteomes" id="UP000324222">
    <property type="component" value="Unassembled WGS sequence"/>
</dbReference>
<dbReference type="AlphaFoldDB" id="A0A5B7CQA6"/>
<feature type="region of interest" description="Disordered" evidence="1">
    <location>
        <begin position="66"/>
        <end position="86"/>
    </location>
</feature>
<gene>
    <name evidence="2" type="ORF">E2C01_004684</name>
</gene>
<accession>A0A5B7CQA6</accession>
<evidence type="ECO:0000313" key="2">
    <source>
        <dbReference type="EMBL" id="MPC12007.1"/>
    </source>
</evidence>
<proteinExistence type="predicted"/>
<evidence type="ECO:0000256" key="1">
    <source>
        <dbReference type="SAM" id="MobiDB-lite"/>
    </source>
</evidence>
<protein>
    <submittedName>
        <fullName evidence="2">Uncharacterized protein</fullName>
    </submittedName>
</protein>
<evidence type="ECO:0000313" key="3">
    <source>
        <dbReference type="Proteomes" id="UP000324222"/>
    </source>
</evidence>
<keyword evidence="3" id="KW-1185">Reference proteome</keyword>
<name>A0A5B7CQA6_PORTR</name>
<sequence length="106" mass="11674">MGRQQDEVRYMENLFGFLFLTRCYFTLILLDAEYYEGGVVRVAQWSPSNGRVGAGGAGVESTVRHAGRHRDLSSHGAQGPRPHQRILSVPPPGSSLIFPLALNTAY</sequence>
<dbReference type="EMBL" id="VSRR010000193">
    <property type="protein sequence ID" value="MPC12007.1"/>
    <property type="molecule type" value="Genomic_DNA"/>
</dbReference>